<dbReference type="Proteomes" id="UP000243579">
    <property type="component" value="Unassembled WGS sequence"/>
</dbReference>
<evidence type="ECO:0000313" key="1">
    <source>
        <dbReference type="EMBL" id="OQR89978.1"/>
    </source>
</evidence>
<comment type="caution">
    <text evidence="1">The sequence shown here is derived from an EMBL/GenBank/DDBJ whole genome shotgun (WGS) entry which is preliminary data.</text>
</comment>
<sequence length="215" mass="24494">MVNIIGYGSLLSELSARSTFGHHVSHFRLARIKNFRRVFAHPASIFFQRGIARPETQEISSLSAEPCEGCSFTISVFEIPEDQLPGFYAREEEFKIETVAFEEVNGRVNQGLMCCRWTDAEYIEARGQDAFDKLYKVYGLETIWGYGSDSGILPCRVYMRHCILAVQKLGEDVYDDFVNNTFLSDRKTTIKTYLAENPSIMHELPPPHLASRYSG</sequence>
<dbReference type="PANTHER" id="PTHR35748">
    <property type="entry name" value="OS05G0358400 PROTEIN"/>
    <property type="match status" value="1"/>
</dbReference>
<protein>
    <recommendedName>
        <fullName evidence="3">Gamma-glutamylcyclotransferase AIG2-like domain-containing protein</fullName>
    </recommendedName>
</protein>
<reference evidence="1 2" key="1">
    <citation type="journal article" date="2014" name="Genome Biol. Evol.">
        <title>The secreted proteins of Achlya hypogyna and Thraustotheca clavata identify the ancestral oomycete secretome and reveal gene acquisitions by horizontal gene transfer.</title>
        <authorList>
            <person name="Misner I."/>
            <person name="Blouin N."/>
            <person name="Leonard G."/>
            <person name="Richards T.A."/>
            <person name="Lane C.E."/>
        </authorList>
    </citation>
    <scope>NUCLEOTIDE SEQUENCE [LARGE SCALE GENOMIC DNA]</scope>
    <source>
        <strain evidence="1 2">ATCC 48635</strain>
    </source>
</reference>
<dbReference type="PANTHER" id="PTHR35748:SF1">
    <property type="entry name" value="OS05G0358400 PROTEIN"/>
    <property type="match status" value="1"/>
</dbReference>
<organism evidence="1 2">
    <name type="scientific">Achlya hypogyna</name>
    <name type="common">Oomycete</name>
    <name type="synonym">Protoachlya hypogyna</name>
    <dbReference type="NCBI Taxonomy" id="1202772"/>
    <lineage>
        <taxon>Eukaryota</taxon>
        <taxon>Sar</taxon>
        <taxon>Stramenopiles</taxon>
        <taxon>Oomycota</taxon>
        <taxon>Saprolegniomycetes</taxon>
        <taxon>Saprolegniales</taxon>
        <taxon>Achlyaceae</taxon>
        <taxon>Achlya</taxon>
    </lineage>
</organism>
<accession>A0A1V9YW38</accession>
<evidence type="ECO:0008006" key="3">
    <source>
        <dbReference type="Google" id="ProtNLM"/>
    </source>
</evidence>
<dbReference type="AlphaFoldDB" id="A0A1V9YW38"/>
<name>A0A1V9YW38_ACHHY</name>
<evidence type="ECO:0000313" key="2">
    <source>
        <dbReference type="Proteomes" id="UP000243579"/>
    </source>
</evidence>
<proteinExistence type="predicted"/>
<keyword evidence="2" id="KW-1185">Reference proteome</keyword>
<gene>
    <name evidence="1" type="ORF">ACHHYP_20239</name>
</gene>
<dbReference type="OrthoDB" id="565040at2759"/>
<dbReference type="EMBL" id="JNBR01000696">
    <property type="protein sequence ID" value="OQR89978.1"/>
    <property type="molecule type" value="Genomic_DNA"/>
</dbReference>